<dbReference type="GO" id="GO:0032259">
    <property type="term" value="P:methylation"/>
    <property type="evidence" value="ECO:0007669"/>
    <property type="project" value="UniProtKB-KW"/>
</dbReference>
<feature type="transmembrane region" description="Helical" evidence="1">
    <location>
        <begin position="7"/>
        <end position="26"/>
    </location>
</feature>
<reference evidence="2 3" key="1">
    <citation type="submission" date="2021-08" db="EMBL/GenBank/DDBJ databases">
        <title>complete genome sequencing of Deefgea sp. D25.</title>
        <authorList>
            <person name="Bae J.-W."/>
            <person name="Gim D.-H."/>
        </authorList>
    </citation>
    <scope>NUCLEOTIDE SEQUENCE [LARGE SCALE GENOMIC DNA]</scope>
    <source>
        <strain evidence="2 3">D25</strain>
    </source>
</reference>
<evidence type="ECO:0000256" key="1">
    <source>
        <dbReference type="SAM" id="Phobius"/>
    </source>
</evidence>
<dbReference type="InterPro" id="IPR029063">
    <property type="entry name" value="SAM-dependent_MTases_sf"/>
</dbReference>
<dbReference type="GO" id="GO:0008168">
    <property type="term" value="F:methyltransferase activity"/>
    <property type="evidence" value="ECO:0007669"/>
    <property type="project" value="UniProtKB-KW"/>
</dbReference>
<feature type="transmembrane region" description="Helical" evidence="1">
    <location>
        <begin position="56"/>
        <end position="75"/>
    </location>
</feature>
<keyword evidence="1" id="KW-0472">Membrane</keyword>
<dbReference type="Proteomes" id="UP000825679">
    <property type="component" value="Chromosome"/>
</dbReference>
<dbReference type="EMBL" id="CP081150">
    <property type="protein sequence ID" value="QZA79159.1"/>
    <property type="molecule type" value="Genomic_DNA"/>
</dbReference>
<name>A0ABX8ZE71_9NEIS</name>
<keyword evidence="2" id="KW-0489">Methyltransferase</keyword>
<proteinExistence type="predicted"/>
<keyword evidence="1" id="KW-0812">Transmembrane</keyword>
<dbReference type="RefSeq" id="WP_221007678.1">
    <property type="nucleotide sequence ID" value="NZ_CP081150.1"/>
</dbReference>
<sequence length="243" mass="27302">MMSSINVFPQWLVFALICAFSFFLVIGVGSLFSSLIAIALASSISFLLAKSLHDGFWWKWIHLFFLPLIFLCLQLNIAPHWYLLALVLSWFVFGKVMVSRVPLYLSNQSALSELESCIPLGGHFLDVGAGTGKVLQHLSASRADLSLCGVEQAKAPWLWGKFRLPSSVRWINADYQGLDFADYDCIYAFLSPAVMADLWSQARSQMKPGSLFISNSFEIPGVDPDQVIELNDWKNGKLLLWRM</sequence>
<feature type="transmembrane region" description="Helical" evidence="1">
    <location>
        <begin position="32"/>
        <end position="49"/>
    </location>
</feature>
<keyword evidence="1" id="KW-1133">Transmembrane helix</keyword>
<protein>
    <submittedName>
        <fullName evidence="2">Class I SAM-dependent methyltransferase</fullName>
    </submittedName>
</protein>
<accession>A0ABX8ZE71</accession>
<dbReference type="Gene3D" id="3.40.50.150">
    <property type="entry name" value="Vaccinia Virus protein VP39"/>
    <property type="match status" value="1"/>
</dbReference>
<feature type="transmembrane region" description="Helical" evidence="1">
    <location>
        <begin position="81"/>
        <end position="98"/>
    </location>
</feature>
<evidence type="ECO:0000313" key="2">
    <source>
        <dbReference type="EMBL" id="QZA79159.1"/>
    </source>
</evidence>
<gene>
    <name evidence="2" type="ORF">K4H28_07115</name>
</gene>
<keyword evidence="3" id="KW-1185">Reference proteome</keyword>
<organism evidence="2 3">
    <name type="scientific">Deefgea tanakiae</name>
    <dbReference type="NCBI Taxonomy" id="2865840"/>
    <lineage>
        <taxon>Bacteria</taxon>
        <taxon>Pseudomonadati</taxon>
        <taxon>Pseudomonadota</taxon>
        <taxon>Betaproteobacteria</taxon>
        <taxon>Neisseriales</taxon>
        <taxon>Chitinibacteraceae</taxon>
        <taxon>Deefgea</taxon>
    </lineage>
</organism>
<dbReference type="SUPFAM" id="SSF53335">
    <property type="entry name" value="S-adenosyl-L-methionine-dependent methyltransferases"/>
    <property type="match status" value="1"/>
</dbReference>
<keyword evidence="2" id="KW-0808">Transferase</keyword>
<evidence type="ECO:0000313" key="3">
    <source>
        <dbReference type="Proteomes" id="UP000825679"/>
    </source>
</evidence>